<feature type="compositionally biased region" description="Low complexity" evidence="1">
    <location>
        <begin position="399"/>
        <end position="415"/>
    </location>
</feature>
<keyword evidence="4" id="KW-1185">Reference proteome</keyword>
<evidence type="ECO:0000256" key="1">
    <source>
        <dbReference type="SAM" id="MobiDB-lite"/>
    </source>
</evidence>
<reference evidence="3" key="1">
    <citation type="submission" date="2023-03" db="EMBL/GenBank/DDBJ databases">
        <title>Massive genome expansion in bonnet fungi (Mycena s.s.) driven by repeated elements and novel gene families across ecological guilds.</title>
        <authorList>
            <consortium name="Lawrence Berkeley National Laboratory"/>
            <person name="Harder C.B."/>
            <person name="Miyauchi S."/>
            <person name="Viragh M."/>
            <person name="Kuo A."/>
            <person name="Thoen E."/>
            <person name="Andreopoulos B."/>
            <person name="Lu D."/>
            <person name="Skrede I."/>
            <person name="Drula E."/>
            <person name="Henrissat B."/>
            <person name="Morin E."/>
            <person name="Kohler A."/>
            <person name="Barry K."/>
            <person name="LaButti K."/>
            <person name="Morin E."/>
            <person name="Salamov A."/>
            <person name="Lipzen A."/>
            <person name="Mereny Z."/>
            <person name="Hegedus B."/>
            <person name="Baldrian P."/>
            <person name="Stursova M."/>
            <person name="Weitz H."/>
            <person name="Taylor A."/>
            <person name="Grigoriev I.V."/>
            <person name="Nagy L.G."/>
            <person name="Martin F."/>
            <person name="Kauserud H."/>
        </authorList>
    </citation>
    <scope>NUCLEOTIDE SEQUENCE</scope>
    <source>
        <strain evidence="3">CBHHK067</strain>
    </source>
</reference>
<keyword evidence="2" id="KW-0732">Signal</keyword>
<name>A0AAD7G5Q0_MYCRO</name>
<evidence type="ECO:0000256" key="2">
    <source>
        <dbReference type="SAM" id="SignalP"/>
    </source>
</evidence>
<evidence type="ECO:0000313" key="3">
    <source>
        <dbReference type="EMBL" id="KAJ7658463.1"/>
    </source>
</evidence>
<accession>A0AAD7G5Q0</accession>
<gene>
    <name evidence="3" type="ORF">B0H17DRAFT_1097015</name>
</gene>
<feature type="signal peptide" evidence="2">
    <location>
        <begin position="1"/>
        <end position="18"/>
    </location>
</feature>
<protein>
    <submittedName>
        <fullName evidence="3">Uncharacterized protein</fullName>
    </submittedName>
</protein>
<dbReference type="EMBL" id="JARKIE010000280">
    <property type="protein sequence ID" value="KAJ7658463.1"/>
    <property type="molecule type" value="Genomic_DNA"/>
</dbReference>
<proteinExistence type="predicted"/>
<feature type="region of interest" description="Disordered" evidence="1">
    <location>
        <begin position="396"/>
        <end position="415"/>
    </location>
</feature>
<comment type="caution">
    <text evidence="3">The sequence shown here is derived from an EMBL/GenBank/DDBJ whole genome shotgun (WGS) entry which is preliminary data.</text>
</comment>
<evidence type="ECO:0000313" key="4">
    <source>
        <dbReference type="Proteomes" id="UP001221757"/>
    </source>
</evidence>
<dbReference type="Proteomes" id="UP001221757">
    <property type="component" value="Unassembled WGS sequence"/>
</dbReference>
<feature type="chain" id="PRO_5042053494" evidence="2">
    <location>
        <begin position="19"/>
        <end position="510"/>
    </location>
</feature>
<sequence length="510" mass="55936">MGLPAHRTLALVFALVFGRNCGTHGPAPRIPLKSLSKLYIRPFMGAVEDLLRELVGPPDEDCFDCSPCKTGQDHCFILNTGYIFLSCLGTWEVHCLAHPDKRCPTQRGIDLPPDQVKRYDRLITDYRARNGAVNWVLQGLQEAKAGMVELFSLGESTPALPKLSAEKMSQTLECIRDYADQVDWRFLPDDPDVLVLENNETQQKGKGKEVKPSRISSAEWEGDIFEKNEDSEAESLDPEERQLSLVMPKAGSWDGVAGIVVHVTVCAESRRPPFHILCWAPSAACFDLRAYEFVDAWPGATFLAYCVKYERYESADGGVNMAGRGKLMVYRKSDVYYSDCPRIEIWEARARESAGAECGAEGTAPHEGASSSRLNYPAAIKPAVLSSKTINATPALQFSSSPARPASPRRNAVASSSMIDVNSAVPASKRKAEVLLDSTAKRVKADVAGLRHKPLSVSSSPRDVGVDSDVEFVSFQRAADSDIELTGENWSELGVAASSDDMDDYELSDF</sequence>
<organism evidence="3 4">
    <name type="scientific">Mycena rosella</name>
    <name type="common">Pink bonnet</name>
    <name type="synonym">Agaricus rosellus</name>
    <dbReference type="NCBI Taxonomy" id="1033263"/>
    <lineage>
        <taxon>Eukaryota</taxon>
        <taxon>Fungi</taxon>
        <taxon>Dikarya</taxon>
        <taxon>Basidiomycota</taxon>
        <taxon>Agaricomycotina</taxon>
        <taxon>Agaricomycetes</taxon>
        <taxon>Agaricomycetidae</taxon>
        <taxon>Agaricales</taxon>
        <taxon>Marasmiineae</taxon>
        <taxon>Mycenaceae</taxon>
        <taxon>Mycena</taxon>
    </lineage>
</organism>
<dbReference type="AlphaFoldDB" id="A0AAD7G5Q0"/>